<evidence type="ECO:0000256" key="4">
    <source>
        <dbReference type="ARBA" id="ARBA00022727"/>
    </source>
</evidence>
<evidence type="ECO:0000256" key="6">
    <source>
        <dbReference type="ARBA" id="ARBA00022833"/>
    </source>
</evidence>
<dbReference type="PANTHER" id="PTHR11086">
    <property type="entry name" value="DEOXYCYTIDYLATE DEAMINASE-RELATED"/>
    <property type="match status" value="1"/>
</dbReference>
<accession>A0A1J4UAB8</accession>
<dbReference type="GO" id="GO:0006220">
    <property type="term" value="P:pyrimidine nucleotide metabolic process"/>
    <property type="evidence" value="ECO:0007669"/>
    <property type="project" value="InterPro"/>
</dbReference>
<evidence type="ECO:0000256" key="8">
    <source>
        <dbReference type="PIRSR" id="PIRSR006019-2"/>
    </source>
</evidence>
<dbReference type="AlphaFoldDB" id="A0A1J4UAB8"/>
<sequence length="160" mass="18193">MLTKSRQDFISWDECFMRIAHVIALRSKDPSTQVGAVIADRDNVVIGLGYNGFPRGIDSDKLPWDREGENLSDTKYAYVCHAEENAIYNSSKQPKNCKLYCSLFPCNECAKAIVQNGIIEIIFESDKYHDDDIFLASRRILDTAGVVCRQFISEETKNKE</sequence>
<dbReference type="GO" id="GO:0005737">
    <property type="term" value="C:cytoplasm"/>
    <property type="evidence" value="ECO:0007669"/>
    <property type="project" value="TreeGrafter"/>
</dbReference>
<feature type="binding site" evidence="8">
    <location>
        <position position="81"/>
    </location>
    <ligand>
        <name>Zn(2+)</name>
        <dbReference type="ChEBI" id="CHEBI:29105"/>
        <note>catalytic</note>
    </ligand>
</feature>
<comment type="similarity">
    <text evidence="2">Belongs to the cytidine and deoxycytidylate deaminase family.</text>
</comment>
<name>A0A1J4UAB8_9BACT</name>
<feature type="binding site" evidence="8">
    <location>
        <position position="109"/>
    </location>
    <ligand>
        <name>Zn(2+)</name>
        <dbReference type="ChEBI" id="CHEBI:29105"/>
        <note>catalytic</note>
    </ligand>
</feature>
<dbReference type="SUPFAM" id="SSF53927">
    <property type="entry name" value="Cytidine deaminase-like"/>
    <property type="match status" value="1"/>
</dbReference>
<evidence type="ECO:0000256" key="7">
    <source>
        <dbReference type="PIRSR" id="PIRSR006019-1"/>
    </source>
</evidence>
<dbReference type="PROSITE" id="PS00903">
    <property type="entry name" value="CYT_DCMP_DEAMINASES_1"/>
    <property type="match status" value="1"/>
</dbReference>
<keyword evidence="5" id="KW-0378">Hydrolase</keyword>
<dbReference type="PIRSF" id="PIRSF006019">
    <property type="entry name" value="dCMP_deaminase"/>
    <property type="match status" value="1"/>
</dbReference>
<organism evidence="10 11">
    <name type="scientific">Candidatus Magasanikbacteria bacterium CG1_02_32_51</name>
    <dbReference type="NCBI Taxonomy" id="1805238"/>
    <lineage>
        <taxon>Bacteria</taxon>
        <taxon>Candidatus Magasanikiibacteriota</taxon>
    </lineage>
</organism>
<dbReference type="GO" id="GO:0008270">
    <property type="term" value="F:zinc ion binding"/>
    <property type="evidence" value="ECO:0007669"/>
    <property type="project" value="InterPro"/>
</dbReference>
<feature type="binding site" evidence="8">
    <location>
        <position position="106"/>
    </location>
    <ligand>
        <name>Zn(2+)</name>
        <dbReference type="ChEBI" id="CHEBI:29105"/>
        <note>catalytic</note>
    </ligand>
</feature>
<dbReference type="InterPro" id="IPR016473">
    <property type="entry name" value="dCMP_deaminase"/>
</dbReference>
<dbReference type="InterPro" id="IPR002125">
    <property type="entry name" value="CMP_dCMP_dom"/>
</dbReference>
<dbReference type="PROSITE" id="PS51747">
    <property type="entry name" value="CYT_DCMP_DEAMINASES_2"/>
    <property type="match status" value="1"/>
</dbReference>
<feature type="domain" description="CMP/dCMP-type deaminase" evidence="9">
    <location>
        <begin position="11"/>
        <end position="141"/>
    </location>
</feature>
<dbReference type="InterPro" id="IPR035105">
    <property type="entry name" value="Deoxycytidylate_deaminase_dom"/>
</dbReference>
<evidence type="ECO:0000313" key="11">
    <source>
        <dbReference type="Proteomes" id="UP000181941"/>
    </source>
</evidence>
<evidence type="ECO:0000313" key="10">
    <source>
        <dbReference type="EMBL" id="OIO19183.1"/>
    </source>
</evidence>
<dbReference type="InterPro" id="IPR015517">
    <property type="entry name" value="dCMP_deaminase-rel"/>
</dbReference>
<evidence type="ECO:0000256" key="1">
    <source>
        <dbReference type="ARBA" id="ARBA00001947"/>
    </source>
</evidence>
<keyword evidence="3 8" id="KW-0479">Metal-binding</keyword>
<dbReference type="GO" id="GO:0004132">
    <property type="term" value="F:dCMP deaminase activity"/>
    <property type="evidence" value="ECO:0007669"/>
    <property type="project" value="InterPro"/>
</dbReference>
<dbReference type="PANTHER" id="PTHR11086:SF18">
    <property type="entry name" value="DEOXYCYTIDYLATE DEAMINASE"/>
    <property type="match status" value="1"/>
</dbReference>
<dbReference type="FunFam" id="3.40.140.10:FF:000021">
    <property type="entry name" value="Deoxycytidylate deaminase"/>
    <property type="match status" value="1"/>
</dbReference>
<dbReference type="EMBL" id="MNVC01000026">
    <property type="protein sequence ID" value="OIO19183.1"/>
    <property type="molecule type" value="Genomic_DNA"/>
</dbReference>
<comment type="cofactor">
    <cofactor evidence="1 8">
        <name>Zn(2+)</name>
        <dbReference type="ChEBI" id="CHEBI:29105"/>
    </cofactor>
</comment>
<dbReference type="STRING" id="1805238.AUJ23_02450"/>
<dbReference type="GO" id="GO:0009165">
    <property type="term" value="P:nucleotide biosynthetic process"/>
    <property type="evidence" value="ECO:0007669"/>
    <property type="project" value="UniProtKB-KW"/>
</dbReference>
<dbReference type="CDD" id="cd01286">
    <property type="entry name" value="deoxycytidylate_deaminase"/>
    <property type="match status" value="1"/>
</dbReference>
<gene>
    <name evidence="10" type="ORF">AUJ23_02450</name>
</gene>
<comment type="caution">
    <text evidence="10">The sequence shown here is derived from an EMBL/GenBank/DDBJ whole genome shotgun (WGS) entry which is preliminary data.</text>
</comment>
<feature type="active site" description="Proton donor" evidence="7">
    <location>
        <position position="83"/>
    </location>
</feature>
<dbReference type="InterPro" id="IPR016192">
    <property type="entry name" value="APOBEC/CMP_deaminase_Zn-bd"/>
</dbReference>
<reference evidence="10 11" key="1">
    <citation type="journal article" date="2016" name="Environ. Microbiol.">
        <title>Genomic resolution of a cold subsurface aquifer community provides metabolic insights for novel microbes adapted to high CO concentrations.</title>
        <authorList>
            <person name="Probst A.J."/>
            <person name="Castelle C.J."/>
            <person name="Singh A."/>
            <person name="Brown C.T."/>
            <person name="Anantharaman K."/>
            <person name="Sharon I."/>
            <person name="Hug L.A."/>
            <person name="Burstein D."/>
            <person name="Emerson J.B."/>
            <person name="Thomas B.C."/>
            <person name="Banfield J.F."/>
        </authorList>
    </citation>
    <scope>NUCLEOTIDE SEQUENCE [LARGE SCALE GENOMIC DNA]</scope>
    <source>
        <strain evidence="10">CG1_02_32_51</strain>
    </source>
</reference>
<dbReference type="InterPro" id="IPR016193">
    <property type="entry name" value="Cytidine_deaminase-like"/>
</dbReference>
<keyword evidence="6 8" id="KW-0862">Zinc</keyword>
<evidence type="ECO:0000259" key="9">
    <source>
        <dbReference type="PROSITE" id="PS51747"/>
    </source>
</evidence>
<dbReference type="Pfam" id="PF00383">
    <property type="entry name" value="dCMP_cyt_deam_1"/>
    <property type="match status" value="1"/>
</dbReference>
<protein>
    <submittedName>
        <fullName evidence="10">Cytidine deaminase</fullName>
    </submittedName>
</protein>
<dbReference type="Proteomes" id="UP000181941">
    <property type="component" value="Unassembled WGS sequence"/>
</dbReference>
<evidence type="ECO:0000256" key="2">
    <source>
        <dbReference type="ARBA" id="ARBA00006576"/>
    </source>
</evidence>
<dbReference type="Gene3D" id="3.40.140.10">
    <property type="entry name" value="Cytidine Deaminase, domain 2"/>
    <property type="match status" value="1"/>
</dbReference>
<evidence type="ECO:0000256" key="3">
    <source>
        <dbReference type="ARBA" id="ARBA00022723"/>
    </source>
</evidence>
<proteinExistence type="inferred from homology"/>
<evidence type="ECO:0000256" key="5">
    <source>
        <dbReference type="ARBA" id="ARBA00022801"/>
    </source>
</evidence>
<keyword evidence="4" id="KW-0545">Nucleotide biosynthesis</keyword>